<feature type="signal peptide" evidence="1">
    <location>
        <begin position="1"/>
        <end position="21"/>
    </location>
</feature>
<evidence type="ECO:0000256" key="1">
    <source>
        <dbReference type="SAM" id="SignalP"/>
    </source>
</evidence>
<dbReference type="AlphaFoldDB" id="J4C8V6"/>
<gene>
    <name evidence="2" type="ORF">TOT_030000714</name>
</gene>
<dbReference type="RefSeq" id="XP_009691754.1">
    <property type="nucleotide sequence ID" value="XM_009693459.1"/>
</dbReference>
<dbReference type="KEGG" id="tot:TOT_030000714"/>
<proteinExistence type="predicted"/>
<keyword evidence="3" id="KW-1185">Reference proteome</keyword>
<dbReference type="VEuPathDB" id="PiroplasmaDB:TOT_030000714"/>
<evidence type="ECO:0000313" key="2">
    <source>
        <dbReference type="EMBL" id="BAM41453.1"/>
    </source>
</evidence>
<dbReference type="Proteomes" id="UP000003786">
    <property type="component" value="Chromosome 3"/>
</dbReference>
<protein>
    <submittedName>
        <fullName evidence="2">Uncharacterized protein</fullName>
    </submittedName>
</protein>
<keyword evidence="1" id="KW-0732">Signal</keyword>
<dbReference type="GeneID" id="20715871"/>
<evidence type="ECO:0000313" key="3">
    <source>
        <dbReference type="Proteomes" id="UP000003786"/>
    </source>
</evidence>
<name>J4C8V6_THEOR</name>
<organism evidence="2 3">
    <name type="scientific">Theileria orientalis strain Shintoku</name>
    <dbReference type="NCBI Taxonomy" id="869250"/>
    <lineage>
        <taxon>Eukaryota</taxon>
        <taxon>Sar</taxon>
        <taxon>Alveolata</taxon>
        <taxon>Apicomplexa</taxon>
        <taxon>Aconoidasida</taxon>
        <taxon>Piroplasmida</taxon>
        <taxon>Theileriidae</taxon>
        <taxon>Theileria</taxon>
    </lineage>
</organism>
<sequence length="166" mass="19365">MFTNNTIIIATVLIGFSPGRANSQDENKFDILRMTSLCCKNVKDLKDLIKATHERIERSKVLTKVNEPLKDLLKSVKDVETKRESTKRLVKEDREIVAIGKSTTFKVLEEFLSNYEMQFHEFFTAFSLSGIFIPLYKLDEHICLRFLHRSFWIPSFPLIMSVFLKL</sequence>
<accession>J4C8V6</accession>
<feature type="chain" id="PRO_5003778663" evidence="1">
    <location>
        <begin position="22"/>
        <end position="166"/>
    </location>
</feature>
<reference evidence="2 3" key="1">
    <citation type="journal article" date="2012" name="MBio">
        <title>Comparative genome analysis of three eukaryotic parasites with differing abilities to transform leukocytes reveals key mediators of Theileria-induced leukocyte transformation.</title>
        <authorList>
            <person name="Hayashida K."/>
            <person name="Hara Y."/>
            <person name="Abe T."/>
            <person name="Yamasaki C."/>
            <person name="Toyoda A."/>
            <person name="Kosuge T."/>
            <person name="Suzuki Y."/>
            <person name="Sato Y."/>
            <person name="Kawashima S."/>
            <person name="Katayama T."/>
            <person name="Wakaguri H."/>
            <person name="Inoue N."/>
            <person name="Homma K."/>
            <person name="Tada-Umezaki M."/>
            <person name="Yagi Y."/>
            <person name="Fujii Y."/>
            <person name="Habara T."/>
            <person name="Kanehisa M."/>
            <person name="Watanabe H."/>
            <person name="Ito K."/>
            <person name="Gojobori T."/>
            <person name="Sugawara H."/>
            <person name="Imanishi T."/>
            <person name="Weir W."/>
            <person name="Gardner M."/>
            <person name="Pain A."/>
            <person name="Shiels B."/>
            <person name="Hattori M."/>
            <person name="Nene V."/>
            <person name="Sugimoto C."/>
        </authorList>
    </citation>
    <scope>NUCLEOTIDE SEQUENCE [LARGE SCALE GENOMIC DNA]</scope>
    <source>
        <strain evidence="2 3">Shintoku</strain>
    </source>
</reference>
<dbReference type="EMBL" id="AP011948">
    <property type="protein sequence ID" value="BAM41453.1"/>
    <property type="molecule type" value="Genomic_DNA"/>
</dbReference>